<accession>A0A165M5I9</accession>
<dbReference type="EMBL" id="KV429109">
    <property type="protein sequence ID" value="KZT65254.1"/>
    <property type="molecule type" value="Genomic_DNA"/>
</dbReference>
<gene>
    <name evidence="1" type="ORF">DAEQUDRAFT_537140</name>
</gene>
<keyword evidence="2" id="KW-1185">Reference proteome</keyword>
<name>A0A165M5I9_9APHY</name>
<evidence type="ECO:0000313" key="1">
    <source>
        <dbReference type="EMBL" id="KZT65254.1"/>
    </source>
</evidence>
<proteinExistence type="predicted"/>
<dbReference type="AlphaFoldDB" id="A0A165M5I9"/>
<dbReference type="Proteomes" id="UP000076727">
    <property type="component" value="Unassembled WGS sequence"/>
</dbReference>
<sequence length="118" mass="13593">MNSFSSQSVRLFNSWLYRVCSHSCPSFNSSALPCLTFPMTLGRTRAYMIHQSWGFLLLSMRRGFNINTMTNMQRSFLRSLNRLELGSNAWALNRNRNHPRVRTCLIAADLGAKSQFKP</sequence>
<reference evidence="1 2" key="1">
    <citation type="journal article" date="2016" name="Mol. Biol. Evol.">
        <title>Comparative Genomics of Early-Diverging Mushroom-Forming Fungi Provides Insights into the Origins of Lignocellulose Decay Capabilities.</title>
        <authorList>
            <person name="Nagy L.G."/>
            <person name="Riley R."/>
            <person name="Tritt A."/>
            <person name="Adam C."/>
            <person name="Daum C."/>
            <person name="Floudas D."/>
            <person name="Sun H."/>
            <person name="Yadav J.S."/>
            <person name="Pangilinan J."/>
            <person name="Larsson K.H."/>
            <person name="Matsuura K."/>
            <person name="Barry K."/>
            <person name="Labutti K."/>
            <person name="Kuo R."/>
            <person name="Ohm R.A."/>
            <person name="Bhattacharya S.S."/>
            <person name="Shirouzu T."/>
            <person name="Yoshinaga Y."/>
            <person name="Martin F.M."/>
            <person name="Grigoriev I.V."/>
            <person name="Hibbett D.S."/>
        </authorList>
    </citation>
    <scope>NUCLEOTIDE SEQUENCE [LARGE SCALE GENOMIC DNA]</scope>
    <source>
        <strain evidence="1 2">L-15889</strain>
    </source>
</reference>
<evidence type="ECO:0000313" key="2">
    <source>
        <dbReference type="Proteomes" id="UP000076727"/>
    </source>
</evidence>
<protein>
    <submittedName>
        <fullName evidence="1">Uncharacterized protein</fullName>
    </submittedName>
</protein>
<organism evidence="1 2">
    <name type="scientific">Daedalea quercina L-15889</name>
    <dbReference type="NCBI Taxonomy" id="1314783"/>
    <lineage>
        <taxon>Eukaryota</taxon>
        <taxon>Fungi</taxon>
        <taxon>Dikarya</taxon>
        <taxon>Basidiomycota</taxon>
        <taxon>Agaricomycotina</taxon>
        <taxon>Agaricomycetes</taxon>
        <taxon>Polyporales</taxon>
        <taxon>Fomitopsis</taxon>
    </lineage>
</organism>